<organism evidence="1 2">
    <name type="scientific">Coemansia furcata</name>
    <dbReference type="NCBI Taxonomy" id="417177"/>
    <lineage>
        <taxon>Eukaryota</taxon>
        <taxon>Fungi</taxon>
        <taxon>Fungi incertae sedis</taxon>
        <taxon>Zoopagomycota</taxon>
        <taxon>Kickxellomycotina</taxon>
        <taxon>Kickxellomycetes</taxon>
        <taxon>Kickxellales</taxon>
        <taxon>Kickxellaceae</taxon>
        <taxon>Coemansia</taxon>
    </lineage>
</organism>
<evidence type="ECO:0000313" key="1">
    <source>
        <dbReference type="EMBL" id="KAJ2801071.1"/>
    </source>
</evidence>
<protein>
    <submittedName>
        <fullName evidence="1">Uncharacterized protein</fullName>
    </submittedName>
</protein>
<proteinExistence type="predicted"/>
<sequence length="79" mass="8669">RLGVDVNPVLPLRRVQAIAHVSGLLRRLLRPSFRPGLHPLRSPGRVVRDASPHCPPPDIQKLVPKGISLRTGLIPSHTL</sequence>
<name>A0ACC1L5W3_9FUNG</name>
<keyword evidence="2" id="KW-1185">Reference proteome</keyword>
<feature type="non-terminal residue" evidence="1">
    <location>
        <position position="79"/>
    </location>
</feature>
<feature type="non-terminal residue" evidence="1">
    <location>
        <position position="1"/>
    </location>
</feature>
<evidence type="ECO:0000313" key="2">
    <source>
        <dbReference type="Proteomes" id="UP001140096"/>
    </source>
</evidence>
<comment type="caution">
    <text evidence="1">The sequence shown here is derived from an EMBL/GenBank/DDBJ whole genome shotgun (WGS) entry which is preliminary data.</text>
</comment>
<accession>A0ACC1L5W3</accession>
<reference evidence="1" key="1">
    <citation type="submission" date="2022-07" db="EMBL/GenBank/DDBJ databases">
        <title>Phylogenomic reconstructions and comparative analyses of Kickxellomycotina fungi.</title>
        <authorList>
            <person name="Reynolds N.K."/>
            <person name="Stajich J.E."/>
            <person name="Barry K."/>
            <person name="Grigoriev I.V."/>
            <person name="Crous P."/>
            <person name="Smith M.E."/>
        </authorList>
    </citation>
    <scope>NUCLEOTIDE SEQUENCE</scope>
    <source>
        <strain evidence="1">CBS 102833</strain>
    </source>
</reference>
<dbReference type="EMBL" id="JANBUP010002276">
    <property type="protein sequence ID" value="KAJ2801071.1"/>
    <property type="molecule type" value="Genomic_DNA"/>
</dbReference>
<gene>
    <name evidence="1" type="ORF">H4S07_005024</name>
</gene>
<dbReference type="Proteomes" id="UP001140096">
    <property type="component" value="Unassembled WGS sequence"/>
</dbReference>